<organism evidence="2 3">
    <name type="scientific">Streptomyces microflavus</name>
    <name type="common">Streptomyces lipmanii</name>
    <dbReference type="NCBI Taxonomy" id="1919"/>
    <lineage>
        <taxon>Bacteria</taxon>
        <taxon>Bacillati</taxon>
        <taxon>Actinomycetota</taxon>
        <taxon>Actinomycetes</taxon>
        <taxon>Kitasatosporales</taxon>
        <taxon>Streptomycetaceae</taxon>
        <taxon>Streptomyces</taxon>
    </lineage>
</organism>
<name>A0A7J0CTT2_STRMI</name>
<evidence type="ECO:0000313" key="2">
    <source>
        <dbReference type="EMBL" id="GFN05873.1"/>
    </source>
</evidence>
<dbReference type="Proteomes" id="UP000498740">
    <property type="component" value="Unassembled WGS sequence"/>
</dbReference>
<dbReference type="AlphaFoldDB" id="A0A7J0CTT2"/>
<reference evidence="2 3" key="1">
    <citation type="submission" date="2020-05" db="EMBL/GenBank/DDBJ databases">
        <title>Whole genome shotgun sequence of Streptomyces microflavus NBRC 13062.</title>
        <authorList>
            <person name="Komaki H."/>
            <person name="Tamura T."/>
        </authorList>
    </citation>
    <scope>NUCLEOTIDE SEQUENCE [LARGE SCALE GENOMIC DNA]</scope>
    <source>
        <strain evidence="2 3">NBRC 13062</strain>
    </source>
</reference>
<evidence type="ECO:0000313" key="3">
    <source>
        <dbReference type="Proteomes" id="UP000498740"/>
    </source>
</evidence>
<protein>
    <submittedName>
        <fullName evidence="2">Uncharacterized protein</fullName>
    </submittedName>
</protein>
<dbReference type="EMBL" id="BLWD01000001">
    <property type="protein sequence ID" value="GFN05873.1"/>
    <property type="molecule type" value="Genomic_DNA"/>
</dbReference>
<feature type="region of interest" description="Disordered" evidence="1">
    <location>
        <begin position="1"/>
        <end position="148"/>
    </location>
</feature>
<comment type="caution">
    <text evidence="2">The sequence shown here is derived from an EMBL/GenBank/DDBJ whole genome shotgun (WGS) entry which is preliminary data.</text>
</comment>
<gene>
    <name evidence="2" type="ORF">Smic_44290</name>
</gene>
<proteinExistence type="predicted"/>
<sequence length="148" mass="15262">MDDRTPGDLGQYGGDVPVTQRLRPGDDQIGVRGAAVEEGAYGDGGDVLRVDEPDPPLTGGRADDPVGADGPGVEVVTGEVLHEPGGPQDRPLVEDSRQRGMHLPHGGPPAGIADELSNTARRTPEARARRRNGSMTAAGSEVPGGGMR</sequence>
<accession>A0A7J0CTT2</accession>
<evidence type="ECO:0000256" key="1">
    <source>
        <dbReference type="SAM" id="MobiDB-lite"/>
    </source>
</evidence>